<evidence type="ECO:0000313" key="2">
    <source>
        <dbReference type="Proteomes" id="UP000182229"/>
    </source>
</evidence>
<sequence length="157" mass="17892">MSPLPEPRPIEIDESLWPLLTIRYRGVTTASQYAELLAARSRYLDRRERHLILHDMSQSSSMSSGEQRRLQAEWMKQEDARMRQWVVGIAFVTDSVPLRLLLSVIQHVRPLTMPNAIFPRVSEALPWIVAQLRQSGLDIGSPSLLAHFGLEHGRSLG</sequence>
<gene>
    <name evidence="1" type="ORF">BON30_34555</name>
</gene>
<evidence type="ECO:0000313" key="1">
    <source>
        <dbReference type="EMBL" id="OJH36278.1"/>
    </source>
</evidence>
<keyword evidence="2" id="KW-1185">Reference proteome</keyword>
<organism evidence="1 2">
    <name type="scientific">Cystobacter ferrugineus</name>
    <dbReference type="NCBI Taxonomy" id="83449"/>
    <lineage>
        <taxon>Bacteria</taxon>
        <taxon>Pseudomonadati</taxon>
        <taxon>Myxococcota</taxon>
        <taxon>Myxococcia</taxon>
        <taxon>Myxococcales</taxon>
        <taxon>Cystobacterineae</taxon>
        <taxon>Archangiaceae</taxon>
        <taxon>Cystobacter</taxon>
    </lineage>
</organism>
<evidence type="ECO:0008006" key="3">
    <source>
        <dbReference type="Google" id="ProtNLM"/>
    </source>
</evidence>
<name>A0A1L9B1Y8_9BACT</name>
<proteinExistence type="predicted"/>
<reference evidence="2" key="1">
    <citation type="submission" date="2016-11" db="EMBL/GenBank/DDBJ databases">
        <authorList>
            <person name="Shukria A."/>
            <person name="Stevens D.C."/>
        </authorList>
    </citation>
    <scope>NUCLEOTIDE SEQUENCE [LARGE SCALE GENOMIC DNA]</scope>
    <source>
        <strain evidence="2">Cbfe23</strain>
    </source>
</reference>
<dbReference type="Proteomes" id="UP000182229">
    <property type="component" value="Unassembled WGS sequence"/>
</dbReference>
<dbReference type="AlphaFoldDB" id="A0A1L9B1Y8"/>
<dbReference type="EMBL" id="MPIN01000011">
    <property type="protein sequence ID" value="OJH36278.1"/>
    <property type="molecule type" value="Genomic_DNA"/>
</dbReference>
<accession>A0A1L9B1Y8</accession>
<reference evidence="1 2" key="2">
    <citation type="submission" date="2016-12" db="EMBL/GenBank/DDBJ databases">
        <title>Draft Genome Sequence of Cystobacter ferrugineus Strain Cbfe23.</title>
        <authorList>
            <person name="Akbar S."/>
            <person name="Dowd S.E."/>
            <person name="Stevens D.C."/>
        </authorList>
    </citation>
    <scope>NUCLEOTIDE SEQUENCE [LARGE SCALE GENOMIC DNA]</scope>
    <source>
        <strain evidence="1 2">Cbfe23</strain>
    </source>
</reference>
<comment type="caution">
    <text evidence="1">The sequence shown here is derived from an EMBL/GenBank/DDBJ whole genome shotgun (WGS) entry which is preliminary data.</text>
</comment>
<dbReference type="STRING" id="83449.BON30_34555"/>
<protein>
    <recommendedName>
        <fullName evidence="3">STAS/SEC14 domain-containing protein</fullName>
    </recommendedName>
</protein>